<keyword evidence="1" id="KW-0597">Phosphoprotein</keyword>
<feature type="domain" description="Response regulatory" evidence="2">
    <location>
        <begin position="4"/>
        <end position="123"/>
    </location>
</feature>
<comment type="caution">
    <text evidence="3">The sequence shown here is derived from an EMBL/GenBank/DDBJ whole genome shotgun (WGS) entry which is preliminary data.</text>
</comment>
<dbReference type="GO" id="GO:0000160">
    <property type="term" value="P:phosphorelay signal transduction system"/>
    <property type="evidence" value="ECO:0007669"/>
    <property type="project" value="InterPro"/>
</dbReference>
<gene>
    <name evidence="3" type="ORF">DES52_10758</name>
</gene>
<dbReference type="PANTHER" id="PTHR44520">
    <property type="entry name" value="RESPONSE REGULATOR RCP1-RELATED"/>
    <property type="match status" value="1"/>
</dbReference>
<keyword evidence="4" id="KW-1185">Reference proteome</keyword>
<evidence type="ECO:0000313" key="3">
    <source>
        <dbReference type="EMBL" id="PYE53800.1"/>
    </source>
</evidence>
<dbReference type="InterPro" id="IPR001789">
    <property type="entry name" value="Sig_transdc_resp-reg_receiver"/>
</dbReference>
<dbReference type="AlphaFoldDB" id="A0A318SBS0"/>
<evidence type="ECO:0000259" key="2">
    <source>
        <dbReference type="PROSITE" id="PS50110"/>
    </source>
</evidence>
<dbReference type="InterPro" id="IPR011006">
    <property type="entry name" value="CheY-like_superfamily"/>
</dbReference>
<dbReference type="Gene3D" id="3.40.50.2300">
    <property type="match status" value="1"/>
</dbReference>
<organism evidence="3 4">
    <name type="scientific">Deinococcus yavapaiensis KR-236</name>
    <dbReference type="NCBI Taxonomy" id="694435"/>
    <lineage>
        <taxon>Bacteria</taxon>
        <taxon>Thermotogati</taxon>
        <taxon>Deinococcota</taxon>
        <taxon>Deinococci</taxon>
        <taxon>Deinococcales</taxon>
        <taxon>Deinococcaceae</taxon>
        <taxon>Deinococcus</taxon>
    </lineage>
</organism>
<evidence type="ECO:0000313" key="4">
    <source>
        <dbReference type="Proteomes" id="UP000248326"/>
    </source>
</evidence>
<dbReference type="InterPro" id="IPR052893">
    <property type="entry name" value="TCS_response_regulator"/>
</dbReference>
<dbReference type="SUPFAM" id="SSF52172">
    <property type="entry name" value="CheY-like"/>
    <property type="match status" value="1"/>
</dbReference>
<reference evidence="3 4" key="1">
    <citation type="submission" date="2018-06" db="EMBL/GenBank/DDBJ databases">
        <title>Genomic Encyclopedia of Type Strains, Phase IV (KMG-IV): sequencing the most valuable type-strain genomes for metagenomic binning, comparative biology and taxonomic classification.</title>
        <authorList>
            <person name="Goeker M."/>
        </authorList>
    </citation>
    <scope>NUCLEOTIDE SEQUENCE [LARGE SCALE GENOMIC DNA]</scope>
    <source>
        <strain evidence="3 4">DSM 18048</strain>
    </source>
</reference>
<feature type="modified residue" description="4-aspartylphosphate" evidence="1">
    <location>
        <position position="56"/>
    </location>
</feature>
<accession>A0A318SBS0</accession>
<dbReference type="EMBL" id="QJSX01000007">
    <property type="protein sequence ID" value="PYE53800.1"/>
    <property type="molecule type" value="Genomic_DNA"/>
</dbReference>
<dbReference type="OrthoDB" id="9785718at2"/>
<evidence type="ECO:0000256" key="1">
    <source>
        <dbReference type="PROSITE-ProRule" id="PRU00169"/>
    </source>
</evidence>
<name>A0A318SBS0_9DEIO</name>
<dbReference type="CDD" id="cd17557">
    <property type="entry name" value="REC_Rcp-like"/>
    <property type="match status" value="1"/>
</dbReference>
<protein>
    <submittedName>
        <fullName evidence="3">Two-component system response regulator</fullName>
    </submittedName>
</protein>
<dbReference type="RefSeq" id="WP_110886710.1">
    <property type="nucleotide sequence ID" value="NZ_QJSX01000007.1"/>
</dbReference>
<sequence length="135" mass="14831">MIPRVVLVEDNPDDVLFIRRAFHKANLKVDLVVLSDGERAVAHLSADHAVALVLLDVKLPRLSGLEVLTWLRTQPHLAVVPTVMLTSSRDARDVQGAYEAGANSYLVKPVQSAALDQLIATLGLYWLRLNTSPDD</sequence>
<dbReference type="PROSITE" id="PS50110">
    <property type="entry name" value="RESPONSE_REGULATORY"/>
    <property type="match status" value="1"/>
</dbReference>
<dbReference type="Pfam" id="PF00072">
    <property type="entry name" value="Response_reg"/>
    <property type="match status" value="1"/>
</dbReference>
<dbReference type="PANTHER" id="PTHR44520:SF1">
    <property type="entry name" value="TWO-COMPONENT SYSTEM REGULATORY PROTEIN"/>
    <property type="match status" value="1"/>
</dbReference>
<dbReference type="Proteomes" id="UP000248326">
    <property type="component" value="Unassembled WGS sequence"/>
</dbReference>
<dbReference type="SMART" id="SM00448">
    <property type="entry name" value="REC"/>
    <property type="match status" value="1"/>
</dbReference>
<proteinExistence type="predicted"/>